<feature type="compositionally biased region" description="Polar residues" evidence="1">
    <location>
        <begin position="66"/>
        <end position="79"/>
    </location>
</feature>
<feature type="chain" id="PRO_5023016506" evidence="2">
    <location>
        <begin position="24"/>
        <end position="129"/>
    </location>
</feature>
<gene>
    <name evidence="3" type="ORF">PGTUg99_017140</name>
</gene>
<name>A0A5B0MPR5_PUCGR</name>
<dbReference type="Proteomes" id="UP000325313">
    <property type="component" value="Unassembled WGS sequence"/>
</dbReference>
<evidence type="ECO:0000313" key="4">
    <source>
        <dbReference type="Proteomes" id="UP000325313"/>
    </source>
</evidence>
<keyword evidence="2" id="KW-0732">Signal</keyword>
<proteinExistence type="predicted"/>
<comment type="caution">
    <text evidence="3">The sequence shown here is derived from an EMBL/GenBank/DDBJ whole genome shotgun (WGS) entry which is preliminary data.</text>
</comment>
<evidence type="ECO:0000313" key="3">
    <source>
        <dbReference type="EMBL" id="KAA1078975.1"/>
    </source>
</evidence>
<evidence type="ECO:0000256" key="2">
    <source>
        <dbReference type="SAM" id="SignalP"/>
    </source>
</evidence>
<reference evidence="3 4" key="1">
    <citation type="submission" date="2019-05" db="EMBL/GenBank/DDBJ databases">
        <title>Emergence of the Ug99 lineage of the wheat stem rust pathogen through somatic hybridization.</title>
        <authorList>
            <person name="Li F."/>
            <person name="Upadhyaya N.M."/>
            <person name="Sperschneider J."/>
            <person name="Matny O."/>
            <person name="Nguyen-Phuc H."/>
            <person name="Mago R."/>
            <person name="Raley C."/>
            <person name="Miller M.E."/>
            <person name="Silverstein K.A.T."/>
            <person name="Henningsen E."/>
            <person name="Hirsch C.D."/>
            <person name="Visser B."/>
            <person name="Pretorius Z.A."/>
            <person name="Steffenson B.J."/>
            <person name="Schwessinger B."/>
            <person name="Dodds P.N."/>
            <person name="Figueroa M."/>
        </authorList>
    </citation>
    <scope>NUCLEOTIDE SEQUENCE [LARGE SCALE GENOMIC DNA]</scope>
    <source>
        <strain evidence="3 4">Ug99</strain>
    </source>
</reference>
<feature type="signal peptide" evidence="2">
    <location>
        <begin position="1"/>
        <end position="23"/>
    </location>
</feature>
<dbReference type="AlphaFoldDB" id="A0A5B0MPR5"/>
<organism evidence="3 4">
    <name type="scientific">Puccinia graminis f. sp. tritici</name>
    <dbReference type="NCBI Taxonomy" id="56615"/>
    <lineage>
        <taxon>Eukaryota</taxon>
        <taxon>Fungi</taxon>
        <taxon>Dikarya</taxon>
        <taxon>Basidiomycota</taxon>
        <taxon>Pucciniomycotina</taxon>
        <taxon>Pucciniomycetes</taxon>
        <taxon>Pucciniales</taxon>
        <taxon>Pucciniaceae</taxon>
        <taxon>Puccinia</taxon>
    </lineage>
</organism>
<dbReference type="EMBL" id="VDEP01000445">
    <property type="protein sequence ID" value="KAA1078975.1"/>
    <property type="molecule type" value="Genomic_DNA"/>
</dbReference>
<protein>
    <submittedName>
        <fullName evidence="3">Uncharacterized protein</fullName>
    </submittedName>
</protein>
<evidence type="ECO:0000256" key="1">
    <source>
        <dbReference type="SAM" id="MobiDB-lite"/>
    </source>
</evidence>
<feature type="region of interest" description="Disordered" evidence="1">
    <location>
        <begin position="58"/>
        <end position="79"/>
    </location>
</feature>
<accession>A0A5B0MPR5</accession>
<sequence>MSPLRRLSVQVLLRPLLSRSTTAASASVGRDPRCPPAPGFPAPACVASAPRAFRITAASIPHAPKQTGQSFGPSALSPPQRSYFAGREYEIKEQEITFAQQLAKELAEQREQICQTLQSKGIDPSILDK</sequence>